<keyword evidence="1" id="KW-0732">Signal</keyword>
<reference evidence="2 3" key="1">
    <citation type="submission" date="2022-02" db="EMBL/GenBank/DDBJ databases">
        <authorList>
            <person name="Zhuang L."/>
        </authorList>
    </citation>
    <scope>NUCLEOTIDE SEQUENCE [LARGE SCALE GENOMIC DNA]</scope>
    <source>
        <strain evidence="2 3">C32</strain>
    </source>
</reference>
<dbReference type="InterPro" id="IPR020008">
    <property type="entry name" value="GlyGly_CTERM"/>
</dbReference>
<keyword evidence="3" id="KW-1185">Reference proteome</keyword>
<feature type="signal peptide" evidence="1">
    <location>
        <begin position="1"/>
        <end position="20"/>
    </location>
</feature>
<sequence>MKTSYYIALLMLGLTFTANAAAASAVKTIEYGVNHSQPADEMRQQQLERLPQSAAASLPNITRDAMQKQISAAPASKTKSTGPLKAVSFASHSYYHEFRFYDVQTYLLDDFNYDGFYHTFSLNIDADVYGAAAGEQVPVYAVIYTSRNGGEWRHLHTTDVFYLQGESAYDSYEVVTSLDRGFPTDYYDVLIDLYEYGYDDVVATISSDNSNSLYALPLQSFDRDNDSYGEEVVVHGGSLSALALVALGFIGWRRRAL</sequence>
<name>A0ABT2FFU7_9GAMM</name>
<dbReference type="EMBL" id="JAKOGG010000001">
    <property type="protein sequence ID" value="MCS4555101.1"/>
    <property type="molecule type" value="Genomic_DNA"/>
</dbReference>
<protein>
    <submittedName>
        <fullName evidence="2">Choice-of-anchor H family protein</fullName>
    </submittedName>
</protein>
<dbReference type="Proteomes" id="UP001201549">
    <property type="component" value="Unassembled WGS sequence"/>
</dbReference>
<dbReference type="RefSeq" id="WP_238894503.1">
    <property type="nucleotide sequence ID" value="NZ_JAKOGG010000001.1"/>
</dbReference>
<reference evidence="3" key="2">
    <citation type="submission" date="2023-07" db="EMBL/GenBank/DDBJ databases">
        <title>Shewanella mangrovi sp. nov., an acetaldehyde- degrading bacterium isolated from mangrove sediment.</title>
        <authorList>
            <person name="Liu Y."/>
        </authorList>
    </citation>
    <scope>NUCLEOTIDE SEQUENCE [LARGE SCALE GENOMIC DNA]</scope>
    <source>
        <strain evidence="3">C32</strain>
    </source>
</reference>
<organism evidence="2 3">
    <name type="scientific">Shewanella electrica</name>
    <dbReference type="NCBI Taxonomy" id="515560"/>
    <lineage>
        <taxon>Bacteria</taxon>
        <taxon>Pseudomonadati</taxon>
        <taxon>Pseudomonadota</taxon>
        <taxon>Gammaproteobacteria</taxon>
        <taxon>Alteromonadales</taxon>
        <taxon>Shewanellaceae</taxon>
        <taxon>Shewanella</taxon>
    </lineage>
</organism>
<dbReference type="NCBIfam" id="TIGR03501">
    <property type="entry name" value="GlyGly_CTERM"/>
    <property type="match status" value="1"/>
</dbReference>
<feature type="chain" id="PRO_5047254557" evidence="1">
    <location>
        <begin position="21"/>
        <end position="257"/>
    </location>
</feature>
<evidence type="ECO:0000256" key="1">
    <source>
        <dbReference type="SAM" id="SignalP"/>
    </source>
</evidence>
<gene>
    <name evidence="2" type="ORF">L9G74_01490</name>
</gene>
<evidence type="ECO:0000313" key="2">
    <source>
        <dbReference type="EMBL" id="MCS4555101.1"/>
    </source>
</evidence>
<proteinExistence type="predicted"/>
<accession>A0ABT2FFU7</accession>
<dbReference type="NCBIfam" id="NF038116">
    <property type="entry name" value="Sden1266_dom"/>
    <property type="match status" value="1"/>
</dbReference>
<evidence type="ECO:0000313" key="3">
    <source>
        <dbReference type="Proteomes" id="UP001201549"/>
    </source>
</evidence>
<comment type="caution">
    <text evidence="2">The sequence shown here is derived from an EMBL/GenBank/DDBJ whole genome shotgun (WGS) entry which is preliminary data.</text>
</comment>